<protein>
    <recommendedName>
        <fullName evidence="3">Phospholipase D-like protein</fullName>
    </recommendedName>
</protein>
<sequence length="186" mass="21339">MNQLFSFLSLAKEENENLLVVDGIEDIICVKTLQQIVENIADNRLIVFNSEGKFSLHDIVDRIVKKQEKVCDIYFTTYGLSEPSVRKLANLKFQKKVDRIFTLLDARIRQRQPNAFQLISSIATKIGYEESHAKITVIENPDIAITILGSQNWTRNTKHEAGAVICSRKTAHFYSEYILKLINDYS</sequence>
<evidence type="ECO:0008006" key="3">
    <source>
        <dbReference type="Google" id="ProtNLM"/>
    </source>
</evidence>
<organism evidence="1 2">
    <name type="scientific">Arcicella aurantiaca</name>
    <dbReference type="NCBI Taxonomy" id="591202"/>
    <lineage>
        <taxon>Bacteria</taxon>
        <taxon>Pseudomonadati</taxon>
        <taxon>Bacteroidota</taxon>
        <taxon>Cytophagia</taxon>
        <taxon>Cytophagales</taxon>
        <taxon>Flectobacillaceae</taxon>
        <taxon>Arcicella</taxon>
    </lineage>
</organism>
<dbReference type="OrthoDB" id="961652at2"/>
<evidence type="ECO:0000313" key="2">
    <source>
        <dbReference type="Proteomes" id="UP000245489"/>
    </source>
</evidence>
<name>A0A316EBV9_9BACT</name>
<reference evidence="1 2" key="1">
    <citation type="submission" date="2018-05" db="EMBL/GenBank/DDBJ databases">
        <title>Genomic Encyclopedia of Archaeal and Bacterial Type Strains, Phase II (KMG-II): from individual species to whole genera.</title>
        <authorList>
            <person name="Goeker M."/>
        </authorList>
    </citation>
    <scope>NUCLEOTIDE SEQUENCE [LARGE SCALE GENOMIC DNA]</scope>
    <source>
        <strain evidence="1 2">DSM 22214</strain>
    </source>
</reference>
<comment type="caution">
    <text evidence="1">The sequence shown here is derived from an EMBL/GenBank/DDBJ whole genome shotgun (WGS) entry which is preliminary data.</text>
</comment>
<dbReference type="RefSeq" id="WP_109742748.1">
    <property type="nucleotide sequence ID" value="NZ_QGGO01000008.1"/>
</dbReference>
<evidence type="ECO:0000313" key="1">
    <source>
        <dbReference type="EMBL" id="PWK27184.1"/>
    </source>
</evidence>
<accession>A0A316EBV9</accession>
<dbReference type="EMBL" id="QGGO01000008">
    <property type="protein sequence ID" value="PWK27184.1"/>
    <property type="molecule type" value="Genomic_DNA"/>
</dbReference>
<dbReference type="Gene3D" id="3.30.870.10">
    <property type="entry name" value="Endonuclease Chain A"/>
    <property type="match status" value="1"/>
</dbReference>
<gene>
    <name evidence="1" type="ORF">LV89_01999</name>
</gene>
<dbReference type="AlphaFoldDB" id="A0A316EBV9"/>
<keyword evidence="2" id="KW-1185">Reference proteome</keyword>
<proteinExistence type="predicted"/>
<dbReference type="Proteomes" id="UP000245489">
    <property type="component" value="Unassembled WGS sequence"/>
</dbReference>